<feature type="domain" description="HD" evidence="2">
    <location>
        <begin position="36"/>
        <end position="159"/>
    </location>
</feature>
<organism evidence="4 5">
    <name type="scientific">Deinococcus humi</name>
    <dbReference type="NCBI Taxonomy" id="662880"/>
    <lineage>
        <taxon>Bacteria</taxon>
        <taxon>Thermotogati</taxon>
        <taxon>Deinococcota</taxon>
        <taxon>Deinococci</taxon>
        <taxon>Deinococcales</taxon>
        <taxon>Deinococcaceae</taxon>
        <taxon>Deinococcus</taxon>
    </lineage>
</organism>
<proteinExistence type="predicted"/>
<keyword evidence="5" id="KW-1185">Reference proteome</keyword>
<comment type="caution">
    <text evidence="4">The sequence shown here is derived from an EMBL/GenBank/DDBJ whole genome shotgun (WGS) entry which is preliminary data.</text>
</comment>
<dbReference type="PANTHER" id="PTHR45228">
    <property type="entry name" value="CYCLIC DI-GMP PHOSPHODIESTERASE TM_0186-RELATED"/>
    <property type="match status" value="1"/>
</dbReference>
<dbReference type="EMBL" id="JACHFL010000020">
    <property type="protein sequence ID" value="MBB5365653.1"/>
    <property type="molecule type" value="Genomic_DNA"/>
</dbReference>
<evidence type="ECO:0000259" key="3">
    <source>
        <dbReference type="PROSITE" id="PS51832"/>
    </source>
</evidence>
<sequence>MRASAPAVSARSHRPATSEQPEHPMRLARCAAAWSPTAHAGRVALLAVAVARQLELPAAQVREVYRAGLIHDLGKLFVPPQVRRKPTALTAHEWGQMQRHPVYSARLIRLLPGLSRTVRRAARHHHERWDGTGYPAGLSGEAIPLLARILAVCDVYDALSSPRSYKRAWEPGAVQREFKAQTGSHFDPQIVAALGEVLRWPFHSGSKT</sequence>
<dbReference type="RefSeq" id="WP_189366256.1">
    <property type="nucleotide sequence ID" value="NZ_JACHFL010000020.1"/>
</dbReference>
<feature type="domain" description="HD-GYP" evidence="3">
    <location>
        <begin position="14"/>
        <end position="208"/>
    </location>
</feature>
<dbReference type="InterPro" id="IPR037522">
    <property type="entry name" value="HD_GYP_dom"/>
</dbReference>
<evidence type="ECO:0000256" key="1">
    <source>
        <dbReference type="SAM" id="MobiDB-lite"/>
    </source>
</evidence>
<dbReference type="Pfam" id="PF13487">
    <property type="entry name" value="HD_5"/>
    <property type="match status" value="1"/>
</dbReference>
<dbReference type="PROSITE" id="PS51831">
    <property type="entry name" value="HD"/>
    <property type="match status" value="1"/>
</dbReference>
<dbReference type="PROSITE" id="PS51832">
    <property type="entry name" value="HD_GYP"/>
    <property type="match status" value="1"/>
</dbReference>
<dbReference type="InterPro" id="IPR052020">
    <property type="entry name" value="Cyclic_di-GMP/3'3'-cGAMP_PDE"/>
</dbReference>
<dbReference type="Gene3D" id="1.10.3210.10">
    <property type="entry name" value="Hypothetical protein af1432"/>
    <property type="match status" value="1"/>
</dbReference>
<gene>
    <name evidence="4" type="ORF">HNQ08_004779</name>
</gene>
<dbReference type="SUPFAM" id="SSF109604">
    <property type="entry name" value="HD-domain/PDEase-like"/>
    <property type="match status" value="1"/>
</dbReference>
<dbReference type="InterPro" id="IPR003607">
    <property type="entry name" value="HD/PDEase_dom"/>
</dbReference>
<dbReference type="SMART" id="SM00471">
    <property type="entry name" value="HDc"/>
    <property type="match status" value="1"/>
</dbReference>
<protein>
    <submittedName>
        <fullName evidence="4">HD-GYP domain-containing protein (C-di-GMP phosphodiesterase class II)</fullName>
    </submittedName>
</protein>
<reference evidence="4 5" key="1">
    <citation type="submission" date="2020-08" db="EMBL/GenBank/DDBJ databases">
        <title>Genomic Encyclopedia of Type Strains, Phase IV (KMG-IV): sequencing the most valuable type-strain genomes for metagenomic binning, comparative biology and taxonomic classification.</title>
        <authorList>
            <person name="Goeker M."/>
        </authorList>
    </citation>
    <scope>NUCLEOTIDE SEQUENCE [LARGE SCALE GENOMIC DNA]</scope>
    <source>
        <strain evidence="4 5">DSM 27939</strain>
    </source>
</reference>
<accession>A0A7W8NIA9</accession>
<evidence type="ECO:0000313" key="5">
    <source>
        <dbReference type="Proteomes" id="UP000552709"/>
    </source>
</evidence>
<dbReference type="AlphaFoldDB" id="A0A7W8NIA9"/>
<dbReference type="Proteomes" id="UP000552709">
    <property type="component" value="Unassembled WGS sequence"/>
</dbReference>
<name>A0A7W8NIA9_9DEIO</name>
<evidence type="ECO:0000259" key="2">
    <source>
        <dbReference type="PROSITE" id="PS51831"/>
    </source>
</evidence>
<evidence type="ECO:0000313" key="4">
    <source>
        <dbReference type="EMBL" id="MBB5365653.1"/>
    </source>
</evidence>
<feature type="region of interest" description="Disordered" evidence="1">
    <location>
        <begin position="1"/>
        <end position="23"/>
    </location>
</feature>
<dbReference type="InterPro" id="IPR006674">
    <property type="entry name" value="HD_domain"/>
</dbReference>
<dbReference type="CDD" id="cd00077">
    <property type="entry name" value="HDc"/>
    <property type="match status" value="1"/>
</dbReference>